<sequence length="165" mass="18390">MTPPGNLFVSITIGRWSIRRRDDPSLMGFGRYPTSENASSTRRTDLQWRLAPFAPDLAVWVDRMSCSPPIALLRCPIHSIRKTAAAQPKHGPDPGVHLHDHRLDIRLALQTQHAAGEMHVVAGGRRAHDRAGDGQQLRPAMHQGSQHGPDRGHHPRRCRQPVRAS</sequence>
<proteinExistence type="predicted"/>
<reference evidence="2" key="1">
    <citation type="submission" date="2015-04" db="EMBL/GenBank/DDBJ databases">
        <title>The genome sequence of the plant pathogenic Rhizarian Plasmodiophora brassicae reveals insights in its biotrophic life cycle and the origin of chitin synthesis.</title>
        <authorList>
            <person name="Schwelm A."/>
            <person name="Fogelqvist J."/>
            <person name="Knaust A."/>
            <person name="Julke S."/>
            <person name="Lilja T."/>
            <person name="Dhandapani V."/>
            <person name="Bonilla-Rosso G."/>
            <person name="Karlsson M."/>
            <person name="Shevchenko A."/>
            <person name="Choi S.R."/>
            <person name="Kim H.G."/>
            <person name="Park J.Y."/>
            <person name="Lim Y.P."/>
            <person name="Ludwig-Muller J."/>
            <person name="Dixelius C."/>
        </authorList>
    </citation>
    <scope>NUCLEOTIDE SEQUENCE</scope>
    <source>
        <tissue evidence="2">Potato root galls</tissue>
    </source>
</reference>
<dbReference type="EMBL" id="HACM01002071">
    <property type="protein sequence ID" value="CRZ02513.1"/>
    <property type="molecule type" value="Transcribed_RNA"/>
</dbReference>
<feature type="compositionally biased region" description="Basic residues" evidence="1">
    <location>
        <begin position="153"/>
        <end position="165"/>
    </location>
</feature>
<organism evidence="2">
    <name type="scientific">Spongospora subterranea</name>
    <dbReference type="NCBI Taxonomy" id="70186"/>
    <lineage>
        <taxon>Eukaryota</taxon>
        <taxon>Sar</taxon>
        <taxon>Rhizaria</taxon>
        <taxon>Endomyxa</taxon>
        <taxon>Phytomyxea</taxon>
        <taxon>Plasmodiophorida</taxon>
        <taxon>Plasmodiophoridae</taxon>
        <taxon>Spongospora</taxon>
    </lineage>
</organism>
<protein>
    <submittedName>
        <fullName evidence="2">Uncharacterized protein</fullName>
    </submittedName>
</protein>
<accession>A0A0H5QKH7</accession>
<dbReference type="AlphaFoldDB" id="A0A0H5QKH7"/>
<name>A0A0H5QKH7_9EUKA</name>
<evidence type="ECO:0000256" key="1">
    <source>
        <dbReference type="SAM" id="MobiDB-lite"/>
    </source>
</evidence>
<feature type="non-terminal residue" evidence="2">
    <location>
        <position position="165"/>
    </location>
</feature>
<evidence type="ECO:0000313" key="2">
    <source>
        <dbReference type="EMBL" id="CRZ02513.1"/>
    </source>
</evidence>
<feature type="region of interest" description="Disordered" evidence="1">
    <location>
        <begin position="125"/>
        <end position="165"/>
    </location>
</feature>